<feature type="non-terminal residue" evidence="2">
    <location>
        <position position="166"/>
    </location>
</feature>
<organism evidence="2">
    <name type="scientific">human gut metagenome</name>
    <dbReference type="NCBI Taxonomy" id="408170"/>
    <lineage>
        <taxon>unclassified sequences</taxon>
        <taxon>metagenomes</taxon>
        <taxon>organismal metagenomes</taxon>
    </lineage>
</organism>
<comment type="caution">
    <text evidence="2">The sequence shown here is derived from an EMBL/GenBank/DDBJ whole genome shotgun (WGS) entry which is preliminary data.</text>
</comment>
<dbReference type="InterPro" id="IPR045784">
    <property type="entry name" value="Radical_SAM_N2"/>
</dbReference>
<sequence>NDIPLYGLESLDPIKDFEFIGFTLQYELCYTNILSMLDLAGVPVFAKDRKDLFPIVMGGGPCVCNAEPIADFFDLFVLGEGEEVNLKMMQLAEKFKKNGGTKQEYLEQAAQIEGIYVPSLYDISYNEDGTVKAITPKNNAPAKVRKQIIDDFDKVYTPDSFVVPYT</sequence>
<dbReference type="PANTHER" id="PTHR42731:SF1">
    <property type="entry name" value="RADICAL SAM DOMAIN PROTEIN"/>
    <property type="match status" value="1"/>
</dbReference>
<proteinExistence type="predicted"/>
<gene>
    <name evidence="2" type="ORF">LEA_20473</name>
</gene>
<dbReference type="PANTHER" id="PTHR42731">
    <property type="entry name" value="SLL1084 PROTEIN"/>
    <property type="match status" value="1"/>
</dbReference>
<reference evidence="2" key="1">
    <citation type="journal article" date="2013" name="Environ. Microbiol.">
        <title>Microbiota from the distal guts of lean and obese adolescents exhibit partial functional redundancy besides clear differences in community structure.</title>
        <authorList>
            <person name="Ferrer M."/>
            <person name="Ruiz A."/>
            <person name="Lanza F."/>
            <person name="Haange S.B."/>
            <person name="Oberbach A."/>
            <person name="Till H."/>
            <person name="Bargiela R."/>
            <person name="Campoy C."/>
            <person name="Segura M.T."/>
            <person name="Richter M."/>
            <person name="von Bergen M."/>
            <person name="Seifert J."/>
            <person name="Suarez A."/>
        </authorList>
    </citation>
    <scope>NUCLEOTIDE SEQUENCE</scope>
</reference>
<feature type="non-terminal residue" evidence="2">
    <location>
        <position position="1"/>
    </location>
</feature>
<protein>
    <submittedName>
        <fullName evidence="2">Radical SAM domain protein</fullName>
    </submittedName>
</protein>
<feature type="domain" description="Radical SAM" evidence="1">
    <location>
        <begin position="2"/>
        <end position="118"/>
    </location>
</feature>
<accession>K1R750</accession>
<dbReference type="EMBL" id="AJWY01014070">
    <property type="protein sequence ID" value="EKC44817.1"/>
    <property type="molecule type" value="Genomic_DNA"/>
</dbReference>
<name>K1R750_9ZZZZ</name>
<dbReference type="Pfam" id="PF19864">
    <property type="entry name" value="Radical_SAM_N2"/>
    <property type="match status" value="1"/>
</dbReference>
<evidence type="ECO:0000313" key="2">
    <source>
        <dbReference type="EMBL" id="EKC44817.1"/>
    </source>
</evidence>
<dbReference type="AlphaFoldDB" id="K1R750"/>
<evidence type="ECO:0000259" key="1">
    <source>
        <dbReference type="Pfam" id="PF19864"/>
    </source>
</evidence>